<dbReference type="InterPro" id="IPR025202">
    <property type="entry name" value="PLD-like_dom"/>
</dbReference>
<evidence type="ECO:0000259" key="1">
    <source>
        <dbReference type="PROSITE" id="PS50035"/>
    </source>
</evidence>
<dbReference type="PANTHER" id="PTHR21248">
    <property type="entry name" value="CARDIOLIPIN SYNTHASE"/>
    <property type="match status" value="1"/>
</dbReference>
<comment type="caution">
    <text evidence="2">The sequence shown here is derived from an EMBL/GenBank/DDBJ whole genome shotgun (WGS) entry which is preliminary data.</text>
</comment>
<dbReference type="SUPFAM" id="SSF56024">
    <property type="entry name" value="Phospholipase D/nuclease"/>
    <property type="match status" value="1"/>
</dbReference>
<dbReference type="Proteomes" id="UP000460416">
    <property type="component" value="Unassembled WGS sequence"/>
</dbReference>
<proteinExistence type="predicted"/>
<name>A0A7K1LTE2_9FLAO</name>
<sequence>FKGVQKELILVSAYFVPAKDGLNYLTGKADSGVRVRLLTNSLEATDVPAVHAGYAPYRMALLEHGVKLYELRANPDQPLSGAPWRLHGSSSASLHSKAMVFDRRKVFIGSFNFDPRSILWNTEVGVIVDSPL</sequence>
<dbReference type="PANTHER" id="PTHR21248:SF12">
    <property type="entry name" value="CARDIOLIPIN SYNTHASE C"/>
    <property type="match status" value="1"/>
</dbReference>
<dbReference type="Gene3D" id="3.30.870.10">
    <property type="entry name" value="Endonuclease Chain A"/>
    <property type="match status" value="1"/>
</dbReference>
<dbReference type="GO" id="GO:0030572">
    <property type="term" value="F:phosphatidyltransferase activity"/>
    <property type="evidence" value="ECO:0007669"/>
    <property type="project" value="UniProtKB-ARBA"/>
</dbReference>
<reference evidence="2 3" key="1">
    <citation type="submission" date="2019-07" db="EMBL/GenBank/DDBJ databases">
        <title>Gramella aestuarii sp. nov., isolated from a tidal flat, and emended description of Gramella echinicola.</title>
        <authorList>
            <person name="Liu L."/>
        </authorList>
    </citation>
    <scope>NUCLEOTIDE SEQUENCE [LARGE SCALE GENOMIC DNA]</scope>
    <source>
        <strain evidence="2 3">BS12</strain>
    </source>
</reference>
<feature type="non-terminal residue" evidence="2">
    <location>
        <position position="1"/>
    </location>
</feature>
<feature type="non-terminal residue" evidence="2">
    <location>
        <position position="132"/>
    </location>
</feature>
<evidence type="ECO:0000313" key="3">
    <source>
        <dbReference type="Proteomes" id="UP000460416"/>
    </source>
</evidence>
<dbReference type="Pfam" id="PF13091">
    <property type="entry name" value="PLDc_2"/>
    <property type="match status" value="1"/>
</dbReference>
<organism evidence="2 3">
    <name type="scientific">Christiangramia aestuarii</name>
    <dbReference type="NCBI Taxonomy" id="1028746"/>
    <lineage>
        <taxon>Bacteria</taxon>
        <taxon>Pseudomonadati</taxon>
        <taxon>Bacteroidota</taxon>
        <taxon>Flavobacteriia</taxon>
        <taxon>Flavobacteriales</taxon>
        <taxon>Flavobacteriaceae</taxon>
        <taxon>Christiangramia</taxon>
    </lineage>
</organism>
<dbReference type="InterPro" id="IPR001736">
    <property type="entry name" value="PLipase_D/transphosphatidylase"/>
</dbReference>
<dbReference type="SMART" id="SM00155">
    <property type="entry name" value="PLDc"/>
    <property type="match status" value="1"/>
</dbReference>
<feature type="domain" description="PLD phosphodiesterase" evidence="1">
    <location>
        <begin position="90"/>
        <end position="117"/>
    </location>
</feature>
<evidence type="ECO:0000313" key="2">
    <source>
        <dbReference type="EMBL" id="MUP44057.1"/>
    </source>
</evidence>
<dbReference type="GO" id="GO:0032049">
    <property type="term" value="P:cardiolipin biosynthetic process"/>
    <property type="evidence" value="ECO:0007669"/>
    <property type="project" value="UniProtKB-ARBA"/>
</dbReference>
<dbReference type="EMBL" id="VJVW01000127">
    <property type="protein sequence ID" value="MUP44057.1"/>
    <property type="molecule type" value="Genomic_DNA"/>
</dbReference>
<dbReference type="PROSITE" id="PS50035">
    <property type="entry name" value="PLD"/>
    <property type="match status" value="1"/>
</dbReference>
<dbReference type="CDD" id="cd09113">
    <property type="entry name" value="PLDc_ymdC_like_2"/>
    <property type="match status" value="1"/>
</dbReference>
<protein>
    <submittedName>
        <fullName evidence="2">Phospholipase D family protein</fullName>
    </submittedName>
</protein>
<gene>
    <name evidence="2" type="ORF">FLP08_15925</name>
</gene>
<dbReference type="AlphaFoldDB" id="A0A7K1LTE2"/>
<keyword evidence="3" id="KW-1185">Reference proteome</keyword>
<accession>A0A7K1LTE2</accession>